<protein>
    <recommendedName>
        <fullName evidence="3">Endonuclease NucS</fullName>
    </recommendedName>
</protein>
<dbReference type="InterPro" id="IPR011856">
    <property type="entry name" value="tRNA_endonuc-like_dom_sf"/>
</dbReference>
<gene>
    <name evidence="1" type="ORF">JD81_03462</name>
</gene>
<dbReference type="Gene3D" id="3.40.1350.10">
    <property type="match status" value="1"/>
</dbReference>
<dbReference type="Proteomes" id="UP000319728">
    <property type="component" value="Unassembled WGS sequence"/>
</dbReference>
<dbReference type="GO" id="GO:0003676">
    <property type="term" value="F:nucleic acid binding"/>
    <property type="evidence" value="ECO:0007669"/>
    <property type="project" value="InterPro"/>
</dbReference>
<evidence type="ECO:0000313" key="1">
    <source>
        <dbReference type="EMBL" id="TWJ29931.1"/>
    </source>
</evidence>
<comment type="caution">
    <text evidence="1">The sequence shown here is derived from an EMBL/GenBank/DDBJ whole genome shotgun (WGS) entry which is preliminary data.</text>
</comment>
<sequence>MWTRQTGEAALPLYEIDGGHLRRHDAARFAALGLYERSDLQRLLRDDIAVLSPDLLVVAEEFGNWEDSRRRIDLLAVDKAGHLVVIELKRTDDGGHMELQALRYAAMVSAMSFDEVVAAYEAHLARTRPDDEVDARADLLGWLDVSDGDDPPIVSSDVRIILVSADFGRELTTAVLWLNRFEGMDVRCVRLIPYQIDGRILLDIQQVIPLPEAADYQIRVGRKATEQERRSSDNRDWTRYHIVIDGQSLPDQNKRRAVRLMIESLVARGVPAAAIGKVLTPGRFRPLKGEHHTDEEVQAALTEQYPDVDVRRWFTDHALVENGMTWVVRRIWGRNTEPTLTALRDAFPDARVGFQRAST</sequence>
<accession>A0A562WIR4</accession>
<reference evidence="1 2" key="1">
    <citation type="submission" date="2019-07" db="EMBL/GenBank/DDBJ databases">
        <title>R&amp;d 2014.</title>
        <authorList>
            <person name="Klenk H.-P."/>
        </authorList>
    </citation>
    <scope>NUCLEOTIDE SEQUENCE [LARGE SCALE GENOMIC DNA]</scope>
    <source>
        <strain evidence="1 2">DSM 43912</strain>
    </source>
</reference>
<organism evidence="1 2">
    <name type="scientific">Micromonospora sagamiensis</name>
    <dbReference type="NCBI Taxonomy" id="47875"/>
    <lineage>
        <taxon>Bacteria</taxon>
        <taxon>Bacillati</taxon>
        <taxon>Actinomycetota</taxon>
        <taxon>Actinomycetes</taxon>
        <taxon>Micromonosporales</taxon>
        <taxon>Micromonosporaceae</taxon>
        <taxon>Micromonospora</taxon>
    </lineage>
</organism>
<keyword evidence="2" id="KW-1185">Reference proteome</keyword>
<dbReference type="EMBL" id="VLLP01000001">
    <property type="protein sequence ID" value="TWJ29931.1"/>
    <property type="molecule type" value="Genomic_DNA"/>
</dbReference>
<dbReference type="AlphaFoldDB" id="A0A562WIR4"/>
<name>A0A562WIR4_9ACTN</name>
<evidence type="ECO:0008006" key="3">
    <source>
        <dbReference type="Google" id="ProtNLM"/>
    </source>
</evidence>
<proteinExistence type="predicted"/>
<evidence type="ECO:0000313" key="2">
    <source>
        <dbReference type="Proteomes" id="UP000319728"/>
    </source>
</evidence>